<proteinExistence type="predicted"/>
<dbReference type="InParanoid" id="A0A0C3DIC6"/>
<reference evidence="2" key="2">
    <citation type="submission" date="2015-01" db="EMBL/GenBank/DDBJ databases">
        <title>Evolutionary Origins and Diversification of the Mycorrhizal Mutualists.</title>
        <authorList>
            <consortium name="DOE Joint Genome Institute"/>
            <consortium name="Mycorrhizal Genomics Consortium"/>
            <person name="Kohler A."/>
            <person name="Kuo A."/>
            <person name="Nagy L.G."/>
            <person name="Floudas D."/>
            <person name="Copeland A."/>
            <person name="Barry K.W."/>
            <person name="Cichocki N."/>
            <person name="Veneault-Fourrey C."/>
            <person name="LaButti K."/>
            <person name="Lindquist E.A."/>
            <person name="Lipzen A."/>
            <person name="Lundell T."/>
            <person name="Morin E."/>
            <person name="Murat C."/>
            <person name="Riley R."/>
            <person name="Ohm R."/>
            <person name="Sun H."/>
            <person name="Tunlid A."/>
            <person name="Henrissat B."/>
            <person name="Grigoriev I.V."/>
            <person name="Hibbett D.S."/>
            <person name="Martin F."/>
        </authorList>
    </citation>
    <scope>NUCLEOTIDE SEQUENCE [LARGE SCALE GENOMIC DNA]</scope>
    <source>
        <strain evidence="2">Foug A</strain>
    </source>
</reference>
<organism evidence="1 2">
    <name type="scientific">Scleroderma citrinum Foug A</name>
    <dbReference type="NCBI Taxonomy" id="1036808"/>
    <lineage>
        <taxon>Eukaryota</taxon>
        <taxon>Fungi</taxon>
        <taxon>Dikarya</taxon>
        <taxon>Basidiomycota</taxon>
        <taxon>Agaricomycotina</taxon>
        <taxon>Agaricomycetes</taxon>
        <taxon>Agaricomycetidae</taxon>
        <taxon>Boletales</taxon>
        <taxon>Sclerodermatineae</taxon>
        <taxon>Sclerodermataceae</taxon>
        <taxon>Scleroderma</taxon>
    </lineage>
</organism>
<dbReference type="AlphaFoldDB" id="A0A0C3DIC6"/>
<keyword evidence="2" id="KW-1185">Reference proteome</keyword>
<evidence type="ECO:0000313" key="2">
    <source>
        <dbReference type="Proteomes" id="UP000053989"/>
    </source>
</evidence>
<name>A0A0C3DIC6_9AGAM</name>
<protein>
    <submittedName>
        <fullName evidence="1">Uncharacterized protein</fullName>
    </submittedName>
</protein>
<dbReference type="Proteomes" id="UP000053989">
    <property type="component" value="Unassembled WGS sequence"/>
</dbReference>
<reference evidence="1 2" key="1">
    <citation type="submission" date="2014-04" db="EMBL/GenBank/DDBJ databases">
        <authorList>
            <consortium name="DOE Joint Genome Institute"/>
            <person name="Kuo A."/>
            <person name="Kohler A."/>
            <person name="Nagy L.G."/>
            <person name="Floudas D."/>
            <person name="Copeland A."/>
            <person name="Barry K.W."/>
            <person name="Cichocki N."/>
            <person name="Veneault-Fourrey C."/>
            <person name="LaButti K."/>
            <person name="Lindquist E.A."/>
            <person name="Lipzen A."/>
            <person name="Lundell T."/>
            <person name="Morin E."/>
            <person name="Murat C."/>
            <person name="Sun H."/>
            <person name="Tunlid A."/>
            <person name="Henrissat B."/>
            <person name="Grigoriev I.V."/>
            <person name="Hibbett D.S."/>
            <person name="Martin F."/>
            <person name="Nordberg H.P."/>
            <person name="Cantor M.N."/>
            <person name="Hua S.X."/>
        </authorList>
    </citation>
    <scope>NUCLEOTIDE SEQUENCE [LARGE SCALE GENOMIC DNA]</scope>
    <source>
        <strain evidence="1 2">Foug A</strain>
    </source>
</reference>
<dbReference type="HOGENOM" id="CLU_2777425_0_0_1"/>
<evidence type="ECO:0000313" key="1">
    <source>
        <dbReference type="EMBL" id="KIM60460.1"/>
    </source>
</evidence>
<gene>
    <name evidence="1" type="ORF">SCLCIDRAFT_1216726</name>
</gene>
<accession>A0A0C3DIC6</accession>
<sequence length="69" mass="7747">MARLVYNLQDASGIIATPVAARGRFARLGQLLQDVYDAILYPGRGPHLQFNSKGYRTYGSFFKQNIPGW</sequence>
<dbReference type="EMBL" id="KN822061">
    <property type="protein sequence ID" value="KIM60460.1"/>
    <property type="molecule type" value="Genomic_DNA"/>
</dbReference>